<protein>
    <submittedName>
        <fullName evidence="1 2">Uncharacterized protein</fullName>
    </submittedName>
</protein>
<dbReference type="HOGENOM" id="CLU_2187838_0_0_1"/>
<dbReference type="EMBL" id="CM001220">
    <property type="protein sequence ID" value="KEH30126.1"/>
    <property type="molecule type" value="Genomic_DNA"/>
</dbReference>
<accession>A0A072UL38</accession>
<sequence length="109" mass="12452">MLTFITFILTIHHLHLKSKNSKIKIKIHHLHLSPNTLWVLHGQPSISYLLLQSLIVGDPLRSPTVAIALSHIVEDQKELTSEFSEFEQFEGLKIREMLTSVLGALDKKF</sequence>
<dbReference type="AlphaFoldDB" id="A0A072UL38"/>
<gene>
    <name evidence="1" type="ordered locus">MTR_4g063685</name>
</gene>
<organism evidence="1 3">
    <name type="scientific">Medicago truncatula</name>
    <name type="common">Barrel medic</name>
    <name type="synonym">Medicago tribuloides</name>
    <dbReference type="NCBI Taxonomy" id="3880"/>
    <lineage>
        <taxon>Eukaryota</taxon>
        <taxon>Viridiplantae</taxon>
        <taxon>Streptophyta</taxon>
        <taxon>Embryophyta</taxon>
        <taxon>Tracheophyta</taxon>
        <taxon>Spermatophyta</taxon>
        <taxon>Magnoliopsida</taxon>
        <taxon>eudicotyledons</taxon>
        <taxon>Gunneridae</taxon>
        <taxon>Pentapetalae</taxon>
        <taxon>rosids</taxon>
        <taxon>fabids</taxon>
        <taxon>Fabales</taxon>
        <taxon>Fabaceae</taxon>
        <taxon>Papilionoideae</taxon>
        <taxon>50 kb inversion clade</taxon>
        <taxon>NPAAA clade</taxon>
        <taxon>Hologalegina</taxon>
        <taxon>IRL clade</taxon>
        <taxon>Trifolieae</taxon>
        <taxon>Medicago</taxon>
    </lineage>
</organism>
<evidence type="ECO:0000313" key="1">
    <source>
        <dbReference type="EMBL" id="KEH30126.1"/>
    </source>
</evidence>
<proteinExistence type="predicted"/>
<evidence type="ECO:0000313" key="2">
    <source>
        <dbReference type="EnsemblPlants" id="KEH30126"/>
    </source>
</evidence>
<reference evidence="1 3" key="1">
    <citation type="journal article" date="2011" name="Nature">
        <title>The Medicago genome provides insight into the evolution of rhizobial symbioses.</title>
        <authorList>
            <person name="Young N.D."/>
            <person name="Debelle F."/>
            <person name="Oldroyd G.E."/>
            <person name="Geurts R."/>
            <person name="Cannon S.B."/>
            <person name="Udvardi M.K."/>
            <person name="Benedito V.A."/>
            <person name="Mayer K.F."/>
            <person name="Gouzy J."/>
            <person name="Schoof H."/>
            <person name="Van de Peer Y."/>
            <person name="Proost S."/>
            <person name="Cook D.R."/>
            <person name="Meyers B.C."/>
            <person name="Spannagl M."/>
            <person name="Cheung F."/>
            <person name="De Mita S."/>
            <person name="Krishnakumar V."/>
            <person name="Gundlach H."/>
            <person name="Zhou S."/>
            <person name="Mudge J."/>
            <person name="Bharti A.K."/>
            <person name="Murray J.D."/>
            <person name="Naoumkina M.A."/>
            <person name="Rosen B."/>
            <person name="Silverstein K.A."/>
            <person name="Tang H."/>
            <person name="Rombauts S."/>
            <person name="Zhao P.X."/>
            <person name="Zhou P."/>
            <person name="Barbe V."/>
            <person name="Bardou P."/>
            <person name="Bechner M."/>
            <person name="Bellec A."/>
            <person name="Berger A."/>
            <person name="Berges H."/>
            <person name="Bidwell S."/>
            <person name="Bisseling T."/>
            <person name="Choisne N."/>
            <person name="Couloux A."/>
            <person name="Denny R."/>
            <person name="Deshpande S."/>
            <person name="Dai X."/>
            <person name="Doyle J.J."/>
            <person name="Dudez A.M."/>
            <person name="Farmer A.D."/>
            <person name="Fouteau S."/>
            <person name="Franken C."/>
            <person name="Gibelin C."/>
            <person name="Gish J."/>
            <person name="Goldstein S."/>
            <person name="Gonzalez A.J."/>
            <person name="Green P.J."/>
            <person name="Hallab A."/>
            <person name="Hartog M."/>
            <person name="Hua A."/>
            <person name="Humphray S.J."/>
            <person name="Jeong D.H."/>
            <person name="Jing Y."/>
            <person name="Jocker A."/>
            <person name="Kenton S.M."/>
            <person name="Kim D.J."/>
            <person name="Klee K."/>
            <person name="Lai H."/>
            <person name="Lang C."/>
            <person name="Lin S."/>
            <person name="Macmil S.L."/>
            <person name="Magdelenat G."/>
            <person name="Matthews L."/>
            <person name="McCorrison J."/>
            <person name="Monaghan E.L."/>
            <person name="Mun J.H."/>
            <person name="Najar F.Z."/>
            <person name="Nicholson C."/>
            <person name="Noirot C."/>
            <person name="O'Bleness M."/>
            <person name="Paule C.R."/>
            <person name="Poulain J."/>
            <person name="Prion F."/>
            <person name="Qin B."/>
            <person name="Qu C."/>
            <person name="Retzel E.F."/>
            <person name="Riddle C."/>
            <person name="Sallet E."/>
            <person name="Samain S."/>
            <person name="Samson N."/>
            <person name="Sanders I."/>
            <person name="Saurat O."/>
            <person name="Scarpelli C."/>
            <person name="Schiex T."/>
            <person name="Segurens B."/>
            <person name="Severin A.J."/>
            <person name="Sherrier D.J."/>
            <person name="Shi R."/>
            <person name="Sims S."/>
            <person name="Singer S.R."/>
            <person name="Sinharoy S."/>
            <person name="Sterck L."/>
            <person name="Viollet A."/>
            <person name="Wang B.B."/>
            <person name="Wang K."/>
            <person name="Wang M."/>
            <person name="Wang X."/>
            <person name="Warfsmann J."/>
            <person name="Weissenbach J."/>
            <person name="White D.D."/>
            <person name="White J.D."/>
            <person name="Wiley G.B."/>
            <person name="Wincker P."/>
            <person name="Xing Y."/>
            <person name="Yang L."/>
            <person name="Yao Z."/>
            <person name="Ying F."/>
            <person name="Zhai J."/>
            <person name="Zhou L."/>
            <person name="Zuber A."/>
            <person name="Denarie J."/>
            <person name="Dixon R.A."/>
            <person name="May G.D."/>
            <person name="Schwartz D.C."/>
            <person name="Rogers J."/>
            <person name="Quetier F."/>
            <person name="Town C.D."/>
            <person name="Roe B.A."/>
        </authorList>
    </citation>
    <scope>NUCLEOTIDE SEQUENCE [LARGE SCALE GENOMIC DNA]</scope>
    <source>
        <strain evidence="1">A17</strain>
        <strain evidence="2 3">cv. Jemalong A17</strain>
    </source>
</reference>
<reference evidence="2" key="3">
    <citation type="submission" date="2015-04" db="UniProtKB">
        <authorList>
            <consortium name="EnsemblPlants"/>
        </authorList>
    </citation>
    <scope>IDENTIFICATION</scope>
    <source>
        <strain evidence="2">cv. Jemalong A17</strain>
    </source>
</reference>
<dbReference type="Proteomes" id="UP000002051">
    <property type="component" value="Chromosome 4"/>
</dbReference>
<dbReference type="PaxDb" id="3880-AES92773"/>
<keyword evidence="3" id="KW-1185">Reference proteome</keyword>
<name>A0A072UL38_MEDTR</name>
<dbReference type="EnsemblPlants" id="KEH30126">
    <property type="protein sequence ID" value="KEH30126"/>
    <property type="gene ID" value="MTR_4g063685"/>
</dbReference>
<reference evidence="1 3" key="2">
    <citation type="journal article" date="2014" name="BMC Genomics">
        <title>An improved genome release (version Mt4.0) for the model legume Medicago truncatula.</title>
        <authorList>
            <person name="Tang H."/>
            <person name="Krishnakumar V."/>
            <person name="Bidwell S."/>
            <person name="Rosen B."/>
            <person name="Chan A."/>
            <person name="Zhou S."/>
            <person name="Gentzbittel L."/>
            <person name="Childs K.L."/>
            <person name="Yandell M."/>
            <person name="Gundlach H."/>
            <person name="Mayer K.F."/>
            <person name="Schwartz D.C."/>
            <person name="Town C.D."/>
        </authorList>
    </citation>
    <scope>GENOME REANNOTATION</scope>
    <source>
        <strain evidence="1">A17</strain>
        <strain evidence="2 3">cv. Jemalong A17</strain>
    </source>
</reference>
<evidence type="ECO:0000313" key="3">
    <source>
        <dbReference type="Proteomes" id="UP000002051"/>
    </source>
</evidence>